<accession>A0A835QWT3</accession>
<dbReference type="Proteomes" id="UP000639772">
    <property type="component" value="Chromosome 6"/>
</dbReference>
<name>A0A835QWT3_VANPL</name>
<dbReference type="OrthoDB" id="913780at2759"/>
<evidence type="ECO:0000313" key="2">
    <source>
        <dbReference type="EMBL" id="KAG0477645.1"/>
    </source>
</evidence>
<comment type="caution">
    <text evidence="2">The sequence shown here is derived from an EMBL/GenBank/DDBJ whole genome shotgun (WGS) entry which is preliminary data.</text>
</comment>
<evidence type="ECO:0000256" key="1">
    <source>
        <dbReference type="SAM" id="MobiDB-lite"/>
    </source>
</evidence>
<dbReference type="AlphaFoldDB" id="A0A835QWT3"/>
<organism evidence="2 3">
    <name type="scientific">Vanilla planifolia</name>
    <name type="common">Vanilla</name>
    <dbReference type="NCBI Taxonomy" id="51239"/>
    <lineage>
        <taxon>Eukaryota</taxon>
        <taxon>Viridiplantae</taxon>
        <taxon>Streptophyta</taxon>
        <taxon>Embryophyta</taxon>
        <taxon>Tracheophyta</taxon>
        <taxon>Spermatophyta</taxon>
        <taxon>Magnoliopsida</taxon>
        <taxon>Liliopsida</taxon>
        <taxon>Asparagales</taxon>
        <taxon>Orchidaceae</taxon>
        <taxon>Vanilloideae</taxon>
        <taxon>Vanilleae</taxon>
        <taxon>Vanilla</taxon>
    </lineage>
</organism>
<evidence type="ECO:0000313" key="3">
    <source>
        <dbReference type="Proteomes" id="UP000639772"/>
    </source>
</evidence>
<gene>
    <name evidence="2" type="ORF">HPP92_012364</name>
</gene>
<feature type="region of interest" description="Disordered" evidence="1">
    <location>
        <begin position="146"/>
        <end position="171"/>
    </location>
</feature>
<reference evidence="2 3" key="1">
    <citation type="journal article" date="2020" name="Nat. Food">
        <title>A phased Vanilla planifolia genome enables genetic improvement of flavour and production.</title>
        <authorList>
            <person name="Hasing T."/>
            <person name="Tang H."/>
            <person name="Brym M."/>
            <person name="Khazi F."/>
            <person name="Huang T."/>
            <person name="Chambers A.H."/>
        </authorList>
    </citation>
    <scope>NUCLEOTIDE SEQUENCE [LARGE SCALE GENOMIC DNA]</scope>
    <source>
        <tissue evidence="2">Leaf</tissue>
    </source>
</reference>
<protein>
    <submittedName>
        <fullName evidence="2">Uncharacterized protein</fullName>
    </submittedName>
</protein>
<proteinExistence type="predicted"/>
<dbReference type="EMBL" id="JADCNM010000006">
    <property type="protein sequence ID" value="KAG0477645.1"/>
    <property type="molecule type" value="Genomic_DNA"/>
</dbReference>
<sequence>MGLSGAVTRRSVGYRLGAVETLGSRGKSSRGVRQRAAFALRPWAGENHRVYYSASVRCGSAVDGKRKIENKKAALVKDLSRDLAALYSTGFGIEGEESVAGEVREKTMRETVRLLMAELEHMKATEKEMKKRKKEEKAAMKAAMKAAKMRNCAKEDSSSSSSSESSDSECDEIVDMKQTKKTNVLLKEKPTSLAFLVQSPEFNQELSSITLLKTDENVEVIHHSLLKHDQGCTSSNSFSGPTFTSYSGTELLEFPEVPCSPVKADEKVEVIHAPLMLDQGHSCSNSFSLAAVATCSSAAVADAKPLDKIEVCMGGSAGSQVQWNCYKSLKGRLELRVQLLAASAWANASREDQMLPNFGTRVAKVSISG</sequence>